<feature type="compositionally biased region" description="Polar residues" evidence="1">
    <location>
        <begin position="174"/>
        <end position="195"/>
    </location>
</feature>
<keyword evidence="3" id="KW-1185">Reference proteome</keyword>
<reference evidence="2" key="2">
    <citation type="submission" date="2025-08" db="UniProtKB">
        <authorList>
            <consortium name="Ensembl"/>
        </authorList>
    </citation>
    <scope>IDENTIFICATION</scope>
</reference>
<feature type="compositionally biased region" description="Low complexity" evidence="1">
    <location>
        <begin position="196"/>
        <end position="206"/>
    </location>
</feature>
<dbReference type="HOGENOM" id="CLU_1247812_0_0_1"/>
<name>H2Y670_CIOSA</name>
<sequence length="222" mass="25384">MDEIEAVPTVLHDEAIRDIEGLNVFDAQTFEKGVMEKLDKDIKEKEERKTKKKTEKIFQEIRTIKSLMRQNEKARSILEDSHTMAHVEKMKVLKTQYAKYERQLRSCESRLGEVTRVQRLQQLTEDGDDVEIDPVLGIPQTSMAFDKTKVSAAKTLKQRAALIKQGLATPFSFTPHPSSTQLFQQPTRPPSTQLFQQPSQPPSAKKPAIRLDNSNENPFFTS</sequence>
<organism evidence="2 3">
    <name type="scientific">Ciona savignyi</name>
    <name type="common">Pacific transparent sea squirt</name>
    <dbReference type="NCBI Taxonomy" id="51511"/>
    <lineage>
        <taxon>Eukaryota</taxon>
        <taxon>Metazoa</taxon>
        <taxon>Chordata</taxon>
        <taxon>Tunicata</taxon>
        <taxon>Ascidiacea</taxon>
        <taxon>Phlebobranchia</taxon>
        <taxon>Cionidae</taxon>
        <taxon>Ciona</taxon>
    </lineage>
</organism>
<reference evidence="3" key="1">
    <citation type="submission" date="2003-08" db="EMBL/GenBank/DDBJ databases">
        <authorList>
            <person name="Birren B."/>
            <person name="Nusbaum C."/>
            <person name="Abebe A."/>
            <person name="Abouelleil A."/>
            <person name="Adekoya E."/>
            <person name="Ait-zahra M."/>
            <person name="Allen N."/>
            <person name="Allen T."/>
            <person name="An P."/>
            <person name="Anderson M."/>
            <person name="Anderson S."/>
            <person name="Arachchi H."/>
            <person name="Armbruster J."/>
            <person name="Bachantsang P."/>
            <person name="Baldwin J."/>
            <person name="Barry A."/>
            <person name="Bayul T."/>
            <person name="Blitshsteyn B."/>
            <person name="Bloom T."/>
            <person name="Blye J."/>
            <person name="Boguslavskiy L."/>
            <person name="Borowsky M."/>
            <person name="Boukhgalter B."/>
            <person name="Brunache A."/>
            <person name="Butler J."/>
            <person name="Calixte N."/>
            <person name="Calvo S."/>
            <person name="Camarata J."/>
            <person name="Campo K."/>
            <person name="Chang J."/>
            <person name="Cheshatsang Y."/>
            <person name="Citroen M."/>
            <person name="Collymore A."/>
            <person name="Considine T."/>
            <person name="Cook A."/>
            <person name="Cooke P."/>
            <person name="Corum B."/>
            <person name="Cuomo C."/>
            <person name="David R."/>
            <person name="Dawoe T."/>
            <person name="Degray S."/>
            <person name="Dodge S."/>
            <person name="Dooley K."/>
            <person name="Dorje P."/>
            <person name="Dorjee K."/>
            <person name="Dorris L."/>
            <person name="Duffey N."/>
            <person name="Dupes A."/>
            <person name="Elkins T."/>
            <person name="Engels R."/>
            <person name="Erickson J."/>
            <person name="Farina A."/>
            <person name="Faro S."/>
            <person name="Ferreira P."/>
            <person name="Fischer H."/>
            <person name="Fitzgerald M."/>
            <person name="Foley K."/>
            <person name="Gage D."/>
            <person name="Galagan J."/>
            <person name="Gearin G."/>
            <person name="Gnerre S."/>
            <person name="Gnirke A."/>
            <person name="Goyette A."/>
            <person name="Graham J."/>
            <person name="Grandbois E."/>
            <person name="Gyaltsen K."/>
            <person name="Hafez N."/>
            <person name="Hagopian D."/>
            <person name="Hagos B."/>
            <person name="Hall J."/>
            <person name="Hatcher B."/>
            <person name="Heller A."/>
            <person name="Higgins H."/>
            <person name="Honan T."/>
            <person name="Horn A."/>
            <person name="Houde N."/>
            <person name="Hughes L."/>
            <person name="Hulme W."/>
            <person name="Husby E."/>
            <person name="Iliev I."/>
            <person name="Jaffe D."/>
            <person name="Jones C."/>
            <person name="Kamal M."/>
            <person name="Kamat A."/>
            <person name="Kamvysselis M."/>
            <person name="Karlsson E."/>
            <person name="Kells C."/>
            <person name="Kieu A."/>
            <person name="Kisner P."/>
            <person name="Kodira C."/>
            <person name="Kulbokas E."/>
            <person name="Labutti K."/>
            <person name="Lama D."/>
            <person name="Landers T."/>
            <person name="Leger J."/>
            <person name="Levine S."/>
            <person name="Lewis D."/>
            <person name="Lewis T."/>
            <person name="Lindblad-toh K."/>
            <person name="Liu X."/>
            <person name="Lokyitsang T."/>
            <person name="Lokyitsang Y."/>
            <person name="Lucien O."/>
            <person name="Lui A."/>
            <person name="Ma L.J."/>
            <person name="Mabbitt R."/>
            <person name="Macdonald J."/>
            <person name="Maclean C."/>
            <person name="Major J."/>
            <person name="Manning J."/>
            <person name="Marabella R."/>
            <person name="Maru K."/>
            <person name="Matthews C."/>
            <person name="Mauceli E."/>
            <person name="Mccarthy M."/>
            <person name="Mcdonough S."/>
            <person name="Mcghee T."/>
            <person name="Meldrim J."/>
            <person name="Meneus L."/>
            <person name="Mesirov J."/>
            <person name="Mihalev A."/>
            <person name="Mihova T."/>
            <person name="Mikkelsen T."/>
            <person name="Mlenga V."/>
            <person name="Moru K."/>
            <person name="Mozes J."/>
            <person name="Mulrain L."/>
            <person name="Munson G."/>
            <person name="Naylor J."/>
            <person name="Newes C."/>
            <person name="Nguyen C."/>
            <person name="Nguyen N."/>
            <person name="Nguyen T."/>
            <person name="Nicol R."/>
            <person name="Nielsen C."/>
            <person name="Nizzari M."/>
            <person name="Norbu C."/>
            <person name="Norbu N."/>
            <person name="O'donnell P."/>
            <person name="Okoawo O."/>
            <person name="O'leary S."/>
            <person name="Omotosho B."/>
            <person name="O'neill K."/>
            <person name="Osman S."/>
            <person name="Parker S."/>
            <person name="Perrin D."/>
            <person name="Phunkhang P."/>
            <person name="Piqani B."/>
            <person name="Purcell S."/>
            <person name="Rachupka T."/>
            <person name="Ramasamy U."/>
            <person name="Rameau R."/>
            <person name="Ray V."/>
            <person name="Raymond C."/>
            <person name="Retta R."/>
            <person name="Richardson S."/>
            <person name="Rise C."/>
            <person name="Rodriguez J."/>
            <person name="Rogers J."/>
            <person name="Rogov P."/>
            <person name="Rutman M."/>
            <person name="Schupbach R."/>
            <person name="Seaman C."/>
            <person name="Settipalli S."/>
            <person name="Sharpe T."/>
            <person name="Sheridan J."/>
            <person name="Sherpa N."/>
            <person name="Shi J."/>
            <person name="Smirnov S."/>
            <person name="Smith C."/>
            <person name="Sougnez C."/>
            <person name="Spencer B."/>
            <person name="Stalker J."/>
            <person name="Stange-thomann N."/>
            <person name="Stavropoulos S."/>
            <person name="Stetson K."/>
            <person name="Stone C."/>
            <person name="Stone S."/>
            <person name="Stubbs M."/>
            <person name="Talamas J."/>
            <person name="Tchuinga P."/>
            <person name="Tenzing P."/>
            <person name="Tesfaye S."/>
            <person name="Theodore J."/>
            <person name="Thoulutsang Y."/>
            <person name="Topham K."/>
            <person name="Towey S."/>
            <person name="Tsamla T."/>
            <person name="Tsomo N."/>
            <person name="Vallee D."/>
            <person name="Vassiliev H."/>
            <person name="Venkataraman V."/>
            <person name="Vinson J."/>
            <person name="Vo A."/>
            <person name="Wade C."/>
            <person name="Wang S."/>
            <person name="Wangchuk T."/>
            <person name="Wangdi T."/>
            <person name="Whittaker C."/>
            <person name="Wilkinson J."/>
            <person name="Wu Y."/>
            <person name="Wyman D."/>
            <person name="Yadav S."/>
            <person name="Yang S."/>
            <person name="Yang X."/>
            <person name="Yeager S."/>
            <person name="Yee E."/>
            <person name="Young G."/>
            <person name="Zainoun J."/>
            <person name="Zembeck L."/>
            <person name="Zimmer A."/>
            <person name="Zody M."/>
            <person name="Lander E."/>
        </authorList>
    </citation>
    <scope>NUCLEOTIDE SEQUENCE [LARGE SCALE GENOMIC DNA]</scope>
</reference>
<dbReference type="Ensembl" id="ENSCSAVT00000000827.1">
    <property type="protein sequence ID" value="ENSCSAVP00000000818.1"/>
    <property type="gene ID" value="ENSCSAVG00000000464.1"/>
</dbReference>
<evidence type="ECO:0000313" key="2">
    <source>
        <dbReference type="Ensembl" id="ENSCSAVP00000000818.1"/>
    </source>
</evidence>
<accession>H2Y670</accession>
<feature type="region of interest" description="Disordered" evidence="1">
    <location>
        <begin position="174"/>
        <end position="222"/>
    </location>
</feature>
<reference evidence="2" key="3">
    <citation type="submission" date="2025-09" db="UniProtKB">
        <authorList>
            <consortium name="Ensembl"/>
        </authorList>
    </citation>
    <scope>IDENTIFICATION</scope>
</reference>
<feature type="compositionally biased region" description="Polar residues" evidence="1">
    <location>
        <begin position="212"/>
        <end position="222"/>
    </location>
</feature>
<dbReference type="InParanoid" id="H2Y670"/>
<dbReference type="Proteomes" id="UP000007875">
    <property type="component" value="Unassembled WGS sequence"/>
</dbReference>
<evidence type="ECO:0000313" key="3">
    <source>
        <dbReference type="Proteomes" id="UP000007875"/>
    </source>
</evidence>
<evidence type="ECO:0000256" key="1">
    <source>
        <dbReference type="SAM" id="MobiDB-lite"/>
    </source>
</evidence>
<proteinExistence type="predicted"/>
<protein>
    <submittedName>
        <fullName evidence="2">Uncharacterized protein</fullName>
    </submittedName>
</protein>
<dbReference type="AlphaFoldDB" id="H2Y670"/>